<accession>A0A316Z1J8</accession>
<dbReference type="EMBL" id="KZ819309">
    <property type="protein sequence ID" value="PWN94792.1"/>
    <property type="molecule type" value="Genomic_DNA"/>
</dbReference>
<dbReference type="GeneID" id="37266826"/>
<protein>
    <submittedName>
        <fullName evidence="1">Uncharacterized protein</fullName>
    </submittedName>
</protein>
<organism evidence="1 2">
    <name type="scientific">Tilletiopsis washingtonensis</name>
    <dbReference type="NCBI Taxonomy" id="58919"/>
    <lineage>
        <taxon>Eukaryota</taxon>
        <taxon>Fungi</taxon>
        <taxon>Dikarya</taxon>
        <taxon>Basidiomycota</taxon>
        <taxon>Ustilaginomycotina</taxon>
        <taxon>Exobasidiomycetes</taxon>
        <taxon>Entylomatales</taxon>
        <taxon>Entylomatales incertae sedis</taxon>
        <taxon>Tilletiopsis</taxon>
    </lineage>
</organism>
<dbReference type="AlphaFoldDB" id="A0A316Z1J8"/>
<evidence type="ECO:0000313" key="1">
    <source>
        <dbReference type="EMBL" id="PWN94792.1"/>
    </source>
</evidence>
<reference evidence="1 2" key="1">
    <citation type="journal article" date="2018" name="Mol. Biol. Evol.">
        <title>Broad Genomic Sampling Reveals a Smut Pathogenic Ancestry of the Fungal Clade Ustilaginomycotina.</title>
        <authorList>
            <person name="Kijpornyongpan T."/>
            <person name="Mondo S.J."/>
            <person name="Barry K."/>
            <person name="Sandor L."/>
            <person name="Lee J."/>
            <person name="Lipzen A."/>
            <person name="Pangilinan J."/>
            <person name="LaButti K."/>
            <person name="Hainaut M."/>
            <person name="Henrissat B."/>
            <person name="Grigoriev I.V."/>
            <person name="Spatafora J.W."/>
            <person name="Aime M.C."/>
        </authorList>
    </citation>
    <scope>NUCLEOTIDE SEQUENCE [LARGE SCALE GENOMIC DNA]</scope>
    <source>
        <strain evidence="1 2">MCA 4186</strain>
    </source>
</reference>
<proteinExistence type="predicted"/>
<dbReference type="Proteomes" id="UP000245946">
    <property type="component" value="Unassembled WGS sequence"/>
</dbReference>
<evidence type="ECO:0000313" key="2">
    <source>
        <dbReference type="Proteomes" id="UP000245946"/>
    </source>
</evidence>
<name>A0A316Z1J8_9BASI</name>
<dbReference type="RefSeq" id="XP_025595071.1">
    <property type="nucleotide sequence ID" value="XM_025739280.1"/>
</dbReference>
<keyword evidence="2" id="KW-1185">Reference proteome</keyword>
<sequence>MSDLLEAVQSHLSHVYTHPSHLSLSTPLYSGHTPLAPGLCLLRHPFVSTLVIGCPTLLCPLAIASAVASTQVRGAAARTHPSGPRCLALLTRQSLNQMSVGLRMLCIA</sequence>
<gene>
    <name evidence="1" type="ORF">FA09DRAFT_168867</name>
</gene>